<reference evidence="1 2" key="1">
    <citation type="submission" date="2019-01" db="EMBL/GenBank/DDBJ databases">
        <authorList>
            <person name="Chen W.-M."/>
        </authorList>
    </citation>
    <scope>NUCLEOTIDE SEQUENCE [LARGE SCALE GENOMIC DNA]</scope>
    <source>
        <strain evidence="1 2">HPM-16</strain>
    </source>
</reference>
<gene>
    <name evidence="1" type="ORF">EOE65_10070</name>
</gene>
<organism evidence="1 2">
    <name type="scientific">Neptunomonas marina</name>
    <dbReference type="NCBI Taxonomy" id="1815562"/>
    <lineage>
        <taxon>Bacteria</taxon>
        <taxon>Pseudomonadati</taxon>
        <taxon>Pseudomonadota</taxon>
        <taxon>Gammaproteobacteria</taxon>
        <taxon>Oceanospirillales</taxon>
        <taxon>Oceanospirillaceae</taxon>
        <taxon>Neptunomonas</taxon>
    </lineage>
</organism>
<dbReference type="Proteomes" id="UP000282818">
    <property type="component" value="Unassembled WGS sequence"/>
</dbReference>
<protein>
    <submittedName>
        <fullName evidence="1">Uncharacterized protein</fullName>
    </submittedName>
</protein>
<sequence>MNEWKQLITAGNRNYPADLDRSERGYQKAKARASHLFQHWFNKDEAVAALVVSYLNLADIYRFKDQPAKAEKEIQALYGYLTQHFMQTSSQARKAAIYRGLKQTYSAYLIHAQSYDVFDDPLSCPTNWLESERDVSCTTTQTTQHNGASK</sequence>
<comment type="caution">
    <text evidence="1">The sequence shown here is derived from an EMBL/GenBank/DDBJ whole genome shotgun (WGS) entry which is preliminary data.</text>
</comment>
<dbReference type="EMBL" id="SACQ01000004">
    <property type="protein sequence ID" value="RVU30652.1"/>
    <property type="molecule type" value="Genomic_DNA"/>
</dbReference>
<accession>A0A437Q7X6</accession>
<proteinExistence type="predicted"/>
<dbReference type="RefSeq" id="WP_127694188.1">
    <property type="nucleotide sequence ID" value="NZ_SACQ01000004.1"/>
</dbReference>
<name>A0A437Q7X6_9GAMM</name>
<keyword evidence="2" id="KW-1185">Reference proteome</keyword>
<dbReference type="AlphaFoldDB" id="A0A437Q7X6"/>
<evidence type="ECO:0000313" key="2">
    <source>
        <dbReference type="Proteomes" id="UP000282818"/>
    </source>
</evidence>
<evidence type="ECO:0000313" key="1">
    <source>
        <dbReference type="EMBL" id="RVU30652.1"/>
    </source>
</evidence>